<dbReference type="InterPro" id="IPR036162">
    <property type="entry name" value="Resolvase-like_N_sf"/>
</dbReference>
<dbReference type="PROSITE" id="PS51737">
    <property type="entry name" value="RECOMBINASE_DNA_BIND"/>
    <property type="match status" value="1"/>
</dbReference>
<dbReference type="Gene3D" id="3.90.1750.20">
    <property type="entry name" value="Putative Large Serine Recombinase, Chain B, Domain 2"/>
    <property type="match status" value="1"/>
</dbReference>
<evidence type="ECO:0000313" key="3">
    <source>
        <dbReference type="Proteomes" id="UP000645517"/>
    </source>
</evidence>
<dbReference type="Pfam" id="PF13408">
    <property type="entry name" value="Zn_ribbon_recom"/>
    <property type="match status" value="1"/>
</dbReference>
<feature type="domain" description="Recombinase" evidence="1">
    <location>
        <begin position="165"/>
        <end position="273"/>
    </location>
</feature>
<proteinExistence type="predicted"/>
<comment type="caution">
    <text evidence="2">The sequence shown here is derived from an EMBL/GenBank/DDBJ whole genome shotgun (WGS) entry which is preliminary data.</text>
</comment>
<dbReference type="InterPro" id="IPR050639">
    <property type="entry name" value="SSR_resolvase"/>
</dbReference>
<gene>
    <name evidence="2" type="ORF">GCM10010842_09120</name>
</gene>
<accession>A0ABQ2IVN8</accession>
<dbReference type="InterPro" id="IPR006119">
    <property type="entry name" value="Resolv_N"/>
</dbReference>
<dbReference type="InterPro" id="IPR011109">
    <property type="entry name" value="DNA_bind_recombinase_dom"/>
</dbReference>
<name>A0ABQ2IVN8_9DEIO</name>
<dbReference type="Pfam" id="PF07508">
    <property type="entry name" value="Recombinase"/>
    <property type="match status" value="1"/>
</dbReference>
<keyword evidence="3" id="KW-1185">Reference proteome</keyword>
<sequence>MNTLSLPAPAAQCAVGCIRVSTDQQVDRYGPDRQRRDIEREAAYAGLTVVHWIEESVSGAKEVRYNENAYYDLAKSHPGLNFIFSTSSRVGRHVEIIVGIARKLLKMQAGVWVAGIGDLRRPRNWKEFLRDAVDAENEYTGIVRQLTDGKRDKAQAGGWAQGRPPFGYRLVRDDKGISVGLDLVPEAAATVRRVAELYATYGGNTTTARQANLEGLRTSSGREWTESAVAQLVRNERYTGRAEMLGHTITYPAIINAELWQNVQAQMKGRRKGERTQYQARYLLSGLARCSECGGAMTYAISGGGGRGARAYHYYRCWRSGRVAEGQGRERCTHRTFYPLVPLEDAAWKAVGELLTQPDQVRALLTQDAPPADHTARLGAIRTEMAALLSRAARFDLPDDVVEASLEPLQQERARLEAEQTTPPLQDVPPDVLRTCQDVAQRMSTLGREQRRSVLQDLRVRLDISPGGAVRITDLSVPVA</sequence>
<protein>
    <recommendedName>
        <fullName evidence="1">Recombinase domain-containing protein</fullName>
    </recommendedName>
</protein>
<dbReference type="PANTHER" id="PTHR30461:SF23">
    <property type="entry name" value="DNA RECOMBINASE-RELATED"/>
    <property type="match status" value="1"/>
</dbReference>
<reference evidence="3" key="1">
    <citation type="journal article" date="2019" name="Int. J. Syst. Evol. Microbiol.">
        <title>The Global Catalogue of Microorganisms (GCM) 10K type strain sequencing project: providing services to taxonomists for standard genome sequencing and annotation.</title>
        <authorList>
            <consortium name="The Broad Institute Genomics Platform"/>
            <consortium name="The Broad Institute Genome Sequencing Center for Infectious Disease"/>
            <person name="Wu L."/>
            <person name="Ma J."/>
        </authorList>
    </citation>
    <scope>NUCLEOTIDE SEQUENCE [LARGE SCALE GENOMIC DNA]</scope>
    <source>
        <strain evidence="3">JCM 16918</strain>
    </source>
</reference>
<evidence type="ECO:0000313" key="2">
    <source>
        <dbReference type="EMBL" id="GGN32437.1"/>
    </source>
</evidence>
<dbReference type="PANTHER" id="PTHR30461">
    <property type="entry name" value="DNA-INVERTASE FROM LAMBDOID PROPHAGE"/>
    <property type="match status" value="1"/>
</dbReference>
<dbReference type="Gene3D" id="3.40.50.1390">
    <property type="entry name" value="Resolvase, N-terminal catalytic domain"/>
    <property type="match status" value="1"/>
</dbReference>
<evidence type="ECO:0000259" key="1">
    <source>
        <dbReference type="PROSITE" id="PS51737"/>
    </source>
</evidence>
<dbReference type="InterPro" id="IPR025827">
    <property type="entry name" value="Zn_ribbon_recom_dom"/>
</dbReference>
<dbReference type="Proteomes" id="UP000645517">
    <property type="component" value="Unassembled WGS sequence"/>
</dbReference>
<organism evidence="2 3">
    <name type="scientific">Deinococcus daejeonensis</name>
    <dbReference type="NCBI Taxonomy" id="1007098"/>
    <lineage>
        <taxon>Bacteria</taxon>
        <taxon>Thermotogati</taxon>
        <taxon>Deinococcota</taxon>
        <taxon>Deinococci</taxon>
        <taxon>Deinococcales</taxon>
        <taxon>Deinococcaceae</taxon>
        <taxon>Deinococcus</taxon>
    </lineage>
</organism>
<dbReference type="SUPFAM" id="SSF53041">
    <property type="entry name" value="Resolvase-like"/>
    <property type="match status" value="1"/>
</dbReference>
<dbReference type="InterPro" id="IPR038109">
    <property type="entry name" value="DNA_bind_recomb_sf"/>
</dbReference>
<dbReference type="EMBL" id="BMOR01000002">
    <property type="protein sequence ID" value="GGN32437.1"/>
    <property type="molecule type" value="Genomic_DNA"/>
</dbReference>
<dbReference type="SMART" id="SM00857">
    <property type="entry name" value="Resolvase"/>
    <property type="match status" value="1"/>
</dbReference>
<dbReference type="RefSeq" id="WP_189054467.1">
    <property type="nucleotide sequence ID" value="NZ_BMOR01000002.1"/>
</dbReference>
<dbReference type="Pfam" id="PF00239">
    <property type="entry name" value="Resolvase"/>
    <property type="match status" value="1"/>
</dbReference>